<reference evidence="1" key="1">
    <citation type="submission" date="2023-06" db="EMBL/GenBank/DDBJ databases">
        <title>full genome analysis of Phenantherene degrader P3.</title>
        <authorList>
            <person name="Akbar A."/>
            <person name="Rahmeh R."/>
            <person name="Kishk M."/>
        </authorList>
    </citation>
    <scope>NUCLEOTIDE SEQUENCE</scope>
    <source>
        <strain evidence="1">P3</strain>
    </source>
</reference>
<dbReference type="RefSeq" id="WP_289785830.1">
    <property type="nucleotide sequence ID" value="NZ_JAUDJE010000010.1"/>
</dbReference>
<comment type="caution">
    <text evidence="1">The sequence shown here is derived from an EMBL/GenBank/DDBJ whole genome shotgun (WGS) entry which is preliminary data.</text>
</comment>
<evidence type="ECO:0000313" key="2">
    <source>
        <dbReference type="Proteomes" id="UP001175604"/>
    </source>
</evidence>
<organism evidence="1 2">
    <name type="scientific">Bordetella petrii</name>
    <dbReference type="NCBI Taxonomy" id="94624"/>
    <lineage>
        <taxon>Bacteria</taxon>
        <taxon>Pseudomonadati</taxon>
        <taxon>Pseudomonadota</taxon>
        <taxon>Betaproteobacteria</taxon>
        <taxon>Burkholderiales</taxon>
        <taxon>Alcaligenaceae</taxon>
        <taxon>Bordetella</taxon>
    </lineage>
</organism>
<sequence>MDRPSSLTCLDTLLRGVERRYRLPDLPPDSGGGPRDDTATALALAIERVRQEIARGAIPDAARQRQFVALLQQLIRDAMRAEQGDPVFQAMVLRHAAPQVREYASLSAHAGQYRRAVHGAVNTIAHPAKQQRMPPGRLRDALARLHGAASAAAWTALADAAHGILAMPELAAEPAIAQGLERLLAEPALGRLQRLDALASDALARQYQSLWDRNGPRPGSDTAAMQGSASRRRGAAVEALAARALEAVARRLDGLDGTGRPYRVVTSMRVPAAIPGEAARAKTEWDAVLLRRAGADDAAAAWDVCLLVEAKASADAAGTDLPRLLRGLRLLAHAAPETVYSFETRQGVVRLRGASLAGLPDDAAGLAATVLYCCDAPVEAAPRLLSAASRMQLLSAPASLAFASGLAAGRQGDEAELEPVWTDLLQSPRWRAVLNQYPALRQARELMVHPDDLMRAAAMFRTGAENEPP</sequence>
<accession>A0ABT7W4C3</accession>
<dbReference type="Proteomes" id="UP001175604">
    <property type="component" value="Unassembled WGS sequence"/>
</dbReference>
<name>A0ABT7W4C3_9BORD</name>
<keyword evidence="2" id="KW-1185">Reference proteome</keyword>
<evidence type="ECO:0000313" key="1">
    <source>
        <dbReference type="EMBL" id="MDM9560005.1"/>
    </source>
</evidence>
<proteinExistence type="predicted"/>
<gene>
    <name evidence="1" type="ORF">QUC21_13295</name>
</gene>
<protein>
    <submittedName>
        <fullName evidence="1">3-deoxy-D-arabino-heptulosonate 7-phosphate synthase</fullName>
    </submittedName>
</protein>
<dbReference type="EMBL" id="JAUDJE010000010">
    <property type="protein sequence ID" value="MDM9560005.1"/>
    <property type="molecule type" value="Genomic_DNA"/>
</dbReference>